<dbReference type="CDD" id="cd00438">
    <property type="entry name" value="cupin_RmlC"/>
    <property type="match status" value="1"/>
</dbReference>
<reference evidence="1" key="1">
    <citation type="journal article" date="2015" name="Nature">
        <title>Complex archaea that bridge the gap between prokaryotes and eukaryotes.</title>
        <authorList>
            <person name="Spang A."/>
            <person name="Saw J.H."/>
            <person name="Jorgensen S.L."/>
            <person name="Zaremba-Niedzwiedzka K."/>
            <person name="Martijn J."/>
            <person name="Lind A.E."/>
            <person name="van Eijk R."/>
            <person name="Schleper C."/>
            <person name="Guy L."/>
            <person name="Ettema T.J."/>
        </authorList>
    </citation>
    <scope>NUCLEOTIDE SEQUENCE</scope>
</reference>
<proteinExistence type="predicted"/>
<gene>
    <name evidence="1" type="ORF">LCGC14_0201390</name>
</gene>
<dbReference type="InterPro" id="IPR011051">
    <property type="entry name" value="RmlC_Cupin_sf"/>
</dbReference>
<sequence length="182" mass="21028">MIFHQTTLKDAWLIELELRGDERGFFARTMCREEFEKHGLLSDFVQQNMSVSAQRGTLRGLHYQVKPYAEAKLIRCLRGAILDVIVDIREESPTYLKHQAFELTDTNRQQLYVPPGFAHSFQTLSDNVEVSYLVSAAYTPQAERGLRYNDEQLGIDWPETVTTISDKDAAWPLIAERTDRLF</sequence>
<dbReference type="Pfam" id="PF00908">
    <property type="entry name" value="dTDP_sugar_isom"/>
    <property type="match status" value="1"/>
</dbReference>
<evidence type="ECO:0000313" key="1">
    <source>
        <dbReference type="EMBL" id="KKN93050.1"/>
    </source>
</evidence>
<dbReference type="PANTHER" id="PTHR21047:SF2">
    <property type="entry name" value="THYMIDINE DIPHOSPHO-4-KETO-RHAMNOSE 3,5-EPIMERASE"/>
    <property type="match status" value="1"/>
</dbReference>
<comment type="caution">
    <text evidence="1">The sequence shown here is derived from an EMBL/GenBank/DDBJ whole genome shotgun (WGS) entry which is preliminary data.</text>
</comment>
<dbReference type="AlphaFoldDB" id="A0A0F9UII2"/>
<dbReference type="GO" id="GO:0008830">
    <property type="term" value="F:dTDP-4-dehydrorhamnose 3,5-epimerase activity"/>
    <property type="evidence" value="ECO:0007669"/>
    <property type="project" value="InterPro"/>
</dbReference>
<organism evidence="1">
    <name type="scientific">marine sediment metagenome</name>
    <dbReference type="NCBI Taxonomy" id="412755"/>
    <lineage>
        <taxon>unclassified sequences</taxon>
        <taxon>metagenomes</taxon>
        <taxon>ecological metagenomes</taxon>
    </lineage>
</organism>
<dbReference type="SUPFAM" id="SSF51182">
    <property type="entry name" value="RmlC-like cupins"/>
    <property type="match status" value="1"/>
</dbReference>
<dbReference type="EMBL" id="LAZR01000089">
    <property type="protein sequence ID" value="KKN93050.1"/>
    <property type="molecule type" value="Genomic_DNA"/>
</dbReference>
<dbReference type="Gene3D" id="2.60.120.10">
    <property type="entry name" value="Jelly Rolls"/>
    <property type="match status" value="1"/>
</dbReference>
<dbReference type="PANTHER" id="PTHR21047">
    <property type="entry name" value="DTDP-6-DEOXY-D-GLUCOSE-3,5 EPIMERASE"/>
    <property type="match status" value="1"/>
</dbReference>
<protein>
    <recommendedName>
        <fullName evidence="2">dTDP-4-dehydrorhamnose 3,5-epimerase</fullName>
    </recommendedName>
</protein>
<evidence type="ECO:0008006" key="2">
    <source>
        <dbReference type="Google" id="ProtNLM"/>
    </source>
</evidence>
<dbReference type="GO" id="GO:0019305">
    <property type="term" value="P:dTDP-rhamnose biosynthetic process"/>
    <property type="evidence" value="ECO:0007669"/>
    <property type="project" value="TreeGrafter"/>
</dbReference>
<accession>A0A0F9UII2</accession>
<dbReference type="GO" id="GO:0005829">
    <property type="term" value="C:cytosol"/>
    <property type="evidence" value="ECO:0007669"/>
    <property type="project" value="TreeGrafter"/>
</dbReference>
<dbReference type="InterPro" id="IPR000888">
    <property type="entry name" value="RmlC-like"/>
</dbReference>
<name>A0A0F9UII2_9ZZZZ</name>
<dbReference type="NCBIfam" id="TIGR01221">
    <property type="entry name" value="rmlC"/>
    <property type="match status" value="1"/>
</dbReference>
<dbReference type="InterPro" id="IPR014710">
    <property type="entry name" value="RmlC-like_jellyroll"/>
</dbReference>
<dbReference type="GO" id="GO:0000271">
    <property type="term" value="P:polysaccharide biosynthetic process"/>
    <property type="evidence" value="ECO:0007669"/>
    <property type="project" value="TreeGrafter"/>
</dbReference>